<dbReference type="SUPFAM" id="SSF52540">
    <property type="entry name" value="P-loop containing nucleoside triphosphate hydrolases"/>
    <property type="match status" value="1"/>
</dbReference>
<organism evidence="1 2">
    <name type="scientific">Campylobacter phage PC5</name>
    <dbReference type="NCBI Taxonomy" id="1541690"/>
    <lineage>
        <taxon>Viruses</taxon>
        <taxon>Duplodnaviria</taxon>
        <taxon>Heunggongvirae</taxon>
        <taxon>Uroviricota</taxon>
        <taxon>Caudoviricetes</taxon>
        <taxon>Connertonviridae</taxon>
        <taxon>Fletchervirus</taxon>
        <taxon>Fletchervirus PC5</taxon>
    </lineage>
</organism>
<evidence type="ECO:0000313" key="2">
    <source>
        <dbReference type="Proteomes" id="UP000221511"/>
    </source>
</evidence>
<keyword evidence="1" id="KW-0067">ATP-binding</keyword>
<dbReference type="InterPro" id="IPR027417">
    <property type="entry name" value="P-loop_NTPase"/>
</dbReference>
<dbReference type="GO" id="GO:0004386">
    <property type="term" value="F:helicase activity"/>
    <property type="evidence" value="ECO:0007669"/>
    <property type="project" value="UniProtKB-KW"/>
</dbReference>
<name>A0A1B0XVQ2_9CAUD</name>
<keyword evidence="2" id="KW-1185">Reference proteome</keyword>
<keyword evidence="1" id="KW-0547">Nucleotide-binding</keyword>
<accession>A0A1B0XVQ2</accession>
<gene>
    <name evidence="1" type="ORF">PC5_00105</name>
</gene>
<keyword evidence="1" id="KW-0378">Hydrolase</keyword>
<protein>
    <submittedName>
        <fullName evidence="1">Putative DEAD/DEAH box helicase</fullName>
    </submittedName>
</protein>
<dbReference type="EMBL" id="KX229736">
    <property type="protein sequence ID" value="ANH51224.1"/>
    <property type="molecule type" value="Genomic_DNA"/>
</dbReference>
<proteinExistence type="predicted"/>
<evidence type="ECO:0000313" key="1">
    <source>
        <dbReference type="EMBL" id="ANH51224.1"/>
    </source>
</evidence>
<dbReference type="Proteomes" id="UP000221511">
    <property type="component" value="Segment"/>
</dbReference>
<reference evidence="1 2" key="1">
    <citation type="submission" date="2016-05" db="EMBL/GenBank/DDBJ databases">
        <title>Campylobacter bacteriophages isolated in Slovenia.</title>
        <authorList>
            <person name="Janez N."/>
            <person name="Peterka M."/>
            <person name="Accetto T."/>
        </authorList>
    </citation>
    <scope>NUCLEOTIDE SEQUENCE [LARGE SCALE GENOMIC DNA]</scope>
</reference>
<sequence length="787" mass="92467">MKYIFTVIDNTSKTKVLKTDIDNKVNFRNVICPSINSFAQLIESNFILSRPIHSSGLFERKRENMDYLHDCGYIILDLDRIAKGNFQKIIDYFKNTKWECLICNSRSYNFVDNFNLKVICKIDYKSTDENIRNTLLFFKEQLKGLCSIDESATRHSSYQAPSLKVSVFYKNENDIGIPFSILPKSQSKTTSINCSNKQVEWCLNYIKTKLKGNIKEYVGYYSINLPSEKKSKYSYCLYETNPFVIFHPNPSKNINILQEYLKTKDGKAFLQERQSKIILSSLKYTPDMHINQKFIKNIDIPNTRVVCVKSPMGSGKSNIINQYIKNKSKVLFISVRQTLAKDISLKYGCKYYLEDKKILYGENYVCQINSLHKINLDYFDYVVLDEFETLLMYIVTSIEDSPYALNILRKFYNILNSKYLLILDAFLSDHSDILSDVCRIKNHYKDQTNVSLYTKKNTFFSVLEYVCKNKNRNEVVTMSFSTLSEFKTVESLLIKSNLKVISINSNTNRFIRDNIFTEYFKKKYVNYDCILFSPSITVGVSIMNNISHHFHFDNSASIDAITSIQMVKRSRLASNIHIFVEGSTNMITPLEVEKNIIDSFEIDDLEYLSEFYNKLCYYYETIELNHKMSFCLLLQDQFSNINIVDSIVNYNIVQADISKEIELNEFENSKIKDELICAIKKDKNYLNYIRNFKFYTLNKNKNEFLENYLLNNPSNLLELSHRAKFLKYCVTYPDIRLKDIFTYNDIQNIKYTTDYFSFTNFLKELGYKKMNGNYYLPLQYIKHLSKI</sequence>
<keyword evidence="1" id="KW-0347">Helicase</keyword>